<evidence type="ECO:0000259" key="4">
    <source>
        <dbReference type="Pfam" id="PF14331"/>
    </source>
</evidence>
<keyword evidence="1" id="KW-0812">Transmembrane</keyword>
<feature type="domain" description="Type VI secretion system component TssM1 N-terminal" evidence="4">
    <location>
        <begin position="181"/>
        <end position="436"/>
    </location>
</feature>
<evidence type="ECO:0000259" key="3">
    <source>
        <dbReference type="Pfam" id="PF06761"/>
    </source>
</evidence>
<sequence>MRKWVARAAILLGLLAFALVVWFAGPLIGFAGVRLFEPVWVRLAIIGVAFAIAAIVFGIRYWRRRKAERALEAALVDQEAEDGDGKILGERMQEALATLKRSSGRSSYLYELPWYVIIGPPGAGKTTALVNSGLKFPLAGGNPAAAIAGVGGTRYCDWWFTEEAVLIDTAGRYTTQDSHQESDNKSWLSFLSLLKTNRPRQPINGVILAISLEDIMKLDGQELGAHATAIRKRLLDMHRELKVDFPVYALFTKADLVAGFSEYFGNFAESRRRKVWGATFRTQDRTKNLVGEVPGEFDALARRLTEEVPDRLQEEPDPVARIAIFDFPAQFGCLKQPVTEFLNRIFEPNRYQANANLRGFYFSSGTQEGTPIDQVLGAIGRSAGGMAAARHLSGSGRSYFLHDLLTKVIFAEAGWVSFDRAAVRRARVLRFGSMAAIALAGALLLGAWGWSFATNKALINATETAADEYRVNGAEQLAATTISDNDLHTVLGLLDTLRDLPAGYARRATATPIGETFGLSQRDRLEASSQESYRQALERMFRSRLILRLERQIETNLNDPIAVYEALKVYLMLGGKAPKVDDELIVAWMRQDWEQNLYPGPNNRGGREALEAHLRAMLDLDLAHRPSFELNGPLVESAQRSIARMKMADRAYALIKSASRSAILEDFSVAARAGPDAALVFETVDGSDLDKLVIPGFYTYAGFNDFFLSQLAAVAEKLDSEQWVLGESGKQAAIEEQFSNLGPTLLDEYAEDFVRVWSDVLDNLKLRPLAADRPQYVALSAASSPASPIKLLFSAIRDETALTRERDGGEQAPDVAGLPGGEIAGELTKVAAQRAADRVGGLARIGIDLAMRKSQSRAGAVFGSGSQARMIPGASIEAQFKPYHVLVEGEAGARPIDKLVENFYEIYRSLVLAANNPSQAEQAGANLQMQVVNLRTNTSRLPPALARMAQAAIDDFEADAAGNSIAQLNQMLASTVTRACQRVIANRYPFSRRSDRDVPMSDFARLFAPDGILDRFFNQNLAPLVDMSGATWTWKQDTRMGRDLSKAALREFQRATEIRDAFFAQGGPMPRVSLSVAHLSLNGGAAMALLNINGQVIQTQHVGSAPQTIDWPGSMGAGTVSVSLTPELPGRVSSAAFNGPWALMRFLDSGSVTRSGDDIRARFVIGGRDVAYTMRVGTIANPFFLPALAEFSCPTGL</sequence>
<comment type="caution">
    <text evidence="6">The sequence shown here is derived from an EMBL/GenBank/DDBJ whole genome shotgun (WGS) entry which is preliminary data.</text>
</comment>
<name>A0A964WVP9_9HYPH</name>
<keyword evidence="7" id="KW-1185">Reference proteome</keyword>
<dbReference type="PANTHER" id="PTHR36153">
    <property type="entry name" value="INNER MEMBRANE PROTEIN-RELATED"/>
    <property type="match status" value="1"/>
</dbReference>
<dbReference type="CDD" id="cd00882">
    <property type="entry name" value="Ras_like_GTPase"/>
    <property type="match status" value="1"/>
</dbReference>
<dbReference type="Pfam" id="PF06761">
    <property type="entry name" value="IcmF-related"/>
    <property type="match status" value="1"/>
</dbReference>
<dbReference type="InterPro" id="IPR027417">
    <property type="entry name" value="P-loop_NTPase"/>
</dbReference>
<accession>A0A964WVP9</accession>
<dbReference type="InterPro" id="IPR017731">
    <property type="entry name" value="TssM1-like"/>
</dbReference>
<dbReference type="PANTHER" id="PTHR36153:SF1">
    <property type="entry name" value="TYPE VI SECRETION SYSTEM COMPONENT TSSM1"/>
    <property type="match status" value="1"/>
</dbReference>
<dbReference type="InterPro" id="IPR048677">
    <property type="entry name" value="TssM1_hel"/>
</dbReference>
<dbReference type="InterPro" id="IPR009612">
    <property type="entry name" value="IcmF-rel"/>
</dbReference>
<dbReference type="InterPro" id="IPR010623">
    <property type="entry name" value="IcmF_C"/>
</dbReference>
<dbReference type="OrthoDB" id="9758229at2"/>
<dbReference type="Pfam" id="PF14331">
    <property type="entry name" value="IcmF-related_N"/>
    <property type="match status" value="1"/>
</dbReference>
<proteinExistence type="predicted"/>
<evidence type="ECO:0000313" key="7">
    <source>
        <dbReference type="Proteomes" id="UP000773614"/>
    </source>
</evidence>
<gene>
    <name evidence="6" type="primary">tssM</name>
    <name evidence="6" type="ORF">E4O86_21400</name>
</gene>
<dbReference type="SUPFAM" id="SSF52540">
    <property type="entry name" value="P-loop containing nucleoside triphosphate hydrolases"/>
    <property type="match status" value="1"/>
</dbReference>
<evidence type="ECO:0000256" key="1">
    <source>
        <dbReference type="SAM" id="Phobius"/>
    </source>
</evidence>
<feature type="transmembrane region" description="Helical" evidence="1">
    <location>
        <begin position="39"/>
        <end position="59"/>
    </location>
</feature>
<feature type="domain" description="Type VI secretion system component TssM1 helical" evidence="5">
    <location>
        <begin position="966"/>
        <end position="1066"/>
    </location>
</feature>
<protein>
    <submittedName>
        <fullName evidence="6">Type VI secretion system membrane subunit TssM</fullName>
    </submittedName>
</protein>
<reference evidence="6" key="1">
    <citation type="submission" date="2019-03" db="EMBL/GenBank/DDBJ databases">
        <title>Afifella sp. nov., isolated from activated sludge.</title>
        <authorList>
            <person name="Li Q."/>
            <person name="Liu Y."/>
        </authorList>
    </citation>
    <scope>NUCLEOTIDE SEQUENCE</scope>
    <source>
        <strain evidence="6">L72</strain>
    </source>
</reference>
<dbReference type="InterPro" id="IPR025743">
    <property type="entry name" value="TssM1_N"/>
</dbReference>
<evidence type="ECO:0000259" key="5">
    <source>
        <dbReference type="Pfam" id="PF21070"/>
    </source>
</evidence>
<dbReference type="InterPro" id="IPR053156">
    <property type="entry name" value="T6SS_TssM-like"/>
</dbReference>
<feature type="domain" description="IcmF-related" evidence="3">
    <location>
        <begin position="493"/>
        <end position="800"/>
    </location>
</feature>
<organism evidence="6 7">
    <name type="scientific">Propylenella binzhouense</name>
    <dbReference type="NCBI Taxonomy" id="2555902"/>
    <lineage>
        <taxon>Bacteria</taxon>
        <taxon>Pseudomonadati</taxon>
        <taxon>Pseudomonadota</taxon>
        <taxon>Alphaproteobacteria</taxon>
        <taxon>Hyphomicrobiales</taxon>
        <taxon>Propylenellaceae</taxon>
        <taxon>Propylenella</taxon>
    </lineage>
</organism>
<feature type="transmembrane region" description="Helical" evidence="1">
    <location>
        <begin position="428"/>
        <end position="450"/>
    </location>
</feature>
<evidence type="ECO:0000259" key="2">
    <source>
        <dbReference type="Pfam" id="PF06744"/>
    </source>
</evidence>
<keyword evidence="1" id="KW-1133">Transmembrane helix</keyword>
<dbReference type="EMBL" id="SPKJ01000143">
    <property type="protein sequence ID" value="MYZ50269.1"/>
    <property type="molecule type" value="Genomic_DNA"/>
</dbReference>
<dbReference type="Proteomes" id="UP000773614">
    <property type="component" value="Unassembled WGS sequence"/>
</dbReference>
<feature type="domain" description="Type VI secretion system IcmF C-terminal" evidence="2">
    <location>
        <begin position="1076"/>
        <end position="1177"/>
    </location>
</feature>
<dbReference type="NCBIfam" id="TIGR03348">
    <property type="entry name" value="VI_IcmF"/>
    <property type="match status" value="1"/>
</dbReference>
<dbReference type="AlphaFoldDB" id="A0A964WVP9"/>
<dbReference type="RefSeq" id="WP_161142593.1">
    <property type="nucleotide sequence ID" value="NZ_SPKJ01000143.1"/>
</dbReference>
<keyword evidence="1" id="KW-0472">Membrane</keyword>
<dbReference type="Pfam" id="PF06744">
    <property type="entry name" value="IcmF_C"/>
    <property type="match status" value="1"/>
</dbReference>
<dbReference type="Pfam" id="PF21070">
    <property type="entry name" value="IcmF_helical"/>
    <property type="match status" value="1"/>
</dbReference>
<evidence type="ECO:0000313" key="6">
    <source>
        <dbReference type="EMBL" id="MYZ50269.1"/>
    </source>
</evidence>